<feature type="compositionally biased region" description="Basic residues" evidence="1">
    <location>
        <begin position="43"/>
        <end position="60"/>
    </location>
</feature>
<dbReference type="AlphaFoldDB" id="A0A6C0K8X5"/>
<feature type="domain" description="Rho termination factor-like N-terminal" evidence="2">
    <location>
        <begin position="62"/>
        <end position="104"/>
    </location>
</feature>
<evidence type="ECO:0000259" key="2">
    <source>
        <dbReference type="SMART" id="SM00959"/>
    </source>
</evidence>
<accession>A0A6C0K8X5</accession>
<feature type="compositionally biased region" description="Acidic residues" evidence="1">
    <location>
        <begin position="127"/>
        <end position="144"/>
    </location>
</feature>
<dbReference type="EMBL" id="MN740841">
    <property type="protein sequence ID" value="QHU14502.1"/>
    <property type="molecule type" value="Genomic_DNA"/>
</dbReference>
<dbReference type="SMART" id="SM00959">
    <property type="entry name" value="Rho_N"/>
    <property type="match status" value="1"/>
</dbReference>
<evidence type="ECO:0000313" key="3">
    <source>
        <dbReference type="EMBL" id="QHU14502.1"/>
    </source>
</evidence>
<dbReference type="Pfam" id="PF07498">
    <property type="entry name" value="Rho_N"/>
    <property type="match status" value="1"/>
</dbReference>
<dbReference type="InterPro" id="IPR011112">
    <property type="entry name" value="Rho-like_N"/>
</dbReference>
<sequence>MSHSQTQLELVNRITESKFWSGTRNDTLELLAEYTGRPLPGKKATKKIKDKAPTTKKNKKMGLDSKTMPQLKALCKERGITGYSKMKKDGLLDLINKNAAVTSAPAVVPAEVPNVPGRTRCDSVVSDTDDDAHEPDSEDDELNDSEIPPKDNDILWGDFPGDEESEDFSRPPPSTEIIENNLVAEDYD</sequence>
<reference evidence="3" key="1">
    <citation type="journal article" date="2020" name="Nature">
        <title>Giant virus diversity and host interactions through global metagenomics.</title>
        <authorList>
            <person name="Schulz F."/>
            <person name="Roux S."/>
            <person name="Paez-Espino D."/>
            <person name="Jungbluth S."/>
            <person name="Walsh D.A."/>
            <person name="Denef V.J."/>
            <person name="McMahon K.D."/>
            <person name="Konstantinidis K.T."/>
            <person name="Eloe-Fadrosh E.A."/>
            <person name="Kyrpides N.C."/>
            <person name="Woyke T."/>
        </authorList>
    </citation>
    <scope>NUCLEOTIDE SEQUENCE</scope>
    <source>
        <strain evidence="3">GVMAG-S-1102113-118</strain>
    </source>
</reference>
<feature type="region of interest" description="Disordered" evidence="1">
    <location>
        <begin position="39"/>
        <end position="70"/>
    </location>
</feature>
<organism evidence="3">
    <name type="scientific">viral metagenome</name>
    <dbReference type="NCBI Taxonomy" id="1070528"/>
    <lineage>
        <taxon>unclassified sequences</taxon>
        <taxon>metagenomes</taxon>
        <taxon>organismal metagenomes</taxon>
    </lineage>
</organism>
<dbReference type="GO" id="GO:0006353">
    <property type="term" value="P:DNA-templated transcription termination"/>
    <property type="evidence" value="ECO:0007669"/>
    <property type="project" value="InterPro"/>
</dbReference>
<name>A0A6C0K8X5_9ZZZZ</name>
<proteinExistence type="predicted"/>
<protein>
    <recommendedName>
        <fullName evidence="2">Rho termination factor-like N-terminal domain-containing protein</fullName>
    </recommendedName>
</protein>
<feature type="region of interest" description="Disordered" evidence="1">
    <location>
        <begin position="111"/>
        <end position="188"/>
    </location>
</feature>
<evidence type="ECO:0000256" key="1">
    <source>
        <dbReference type="SAM" id="MobiDB-lite"/>
    </source>
</evidence>